<gene>
    <name evidence="3" type="primary">Ervv2_1</name>
    <name evidence="3" type="ORF">GALDEA_R15890</name>
</gene>
<keyword evidence="4" id="KW-1185">Reference proteome</keyword>
<evidence type="ECO:0000256" key="2">
    <source>
        <dbReference type="SAM" id="Phobius"/>
    </source>
</evidence>
<dbReference type="PANTHER" id="PTHR10424:SF73">
    <property type="entry name" value="ENDOGENOUS RETROVIRUS GROUP FC1 ENV POLYPROTEIN-RELATED"/>
    <property type="match status" value="1"/>
</dbReference>
<sequence>TAHMGGVCTLVNASCCTYIDESNKIETDIQTIWTHAKILHSVTSDNTSFGLSNLWDTLTSWLPNLIWLKHLFIASLMITVIALLVYCFSRCFFCMFRDTHSSYADWKKYTLREKIQNGQYFMESH</sequence>
<protein>
    <submittedName>
        <fullName evidence="3">ERVV2 protein</fullName>
    </submittedName>
</protein>
<keyword evidence="1" id="KW-1015">Disulfide bond</keyword>
<reference evidence="3 4" key="1">
    <citation type="submission" date="2019-09" db="EMBL/GenBank/DDBJ databases">
        <title>Bird 10,000 Genomes (B10K) Project - Family phase.</title>
        <authorList>
            <person name="Zhang G."/>
        </authorList>
    </citation>
    <scope>NUCLEOTIDE SEQUENCE [LARGE SCALE GENOMIC DNA]</scope>
    <source>
        <strain evidence="3">B10K-DU-001-62</strain>
        <tissue evidence="3">Muscle</tissue>
    </source>
</reference>
<dbReference type="SUPFAM" id="SSF58069">
    <property type="entry name" value="Virus ectodomain"/>
    <property type="match status" value="1"/>
</dbReference>
<feature type="non-terminal residue" evidence="3">
    <location>
        <position position="125"/>
    </location>
</feature>
<accession>A0A7K9SU59</accession>
<dbReference type="PANTHER" id="PTHR10424">
    <property type="entry name" value="VIRAL ENVELOPE PROTEIN"/>
    <property type="match status" value="1"/>
</dbReference>
<keyword evidence="2" id="KW-0812">Transmembrane</keyword>
<keyword evidence="2" id="KW-1133">Transmembrane helix</keyword>
<feature type="non-terminal residue" evidence="3">
    <location>
        <position position="1"/>
    </location>
</feature>
<keyword evidence="2" id="KW-0472">Membrane</keyword>
<organism evidence="3 4">
    <name type="scientific">Galbula dea</name>
    <dbReference type="NCBI Taxonomy" id="1109041"/>
    <lineage>
        <taxon>Eukaryota</taxon>
        <taxon>Metazoa</taxon>
        <taxon>Chordata</taxon>
        <taxon>Craniata</taxon>
        <taxon>Vertebrata</taxon>
        <taxon>Euteleostomi</taxon>
        <taxon>Archelosauria</taxon>
        <taxon>Archosauria</taxon>
        <taxon>Dinosauria</taxon>
        <taxon>Saurischia</taxon>
        <taxon>Theropoda</taxon>
        <taxon>Coelurosauria</taxon>
        <taxon>Aves</taxon>
        <taxon>Neognathae</taxon>
        <taxon>Neoaves</taxon>
        <taxon>Telluraves</taxon>
        <taxon>Coraciimorphae</taxon>
        <taxon>Piciformes</taxon>
        <taxon>Galbulidae</taxon>
        <taxon>Galbula</taxon>
    </lineage>
</organism>
<dbReference type="Gene3D" id="1.10.287.210">
    <property type="match status" value="1"/>
</dbReference>
<evidence type="ECO:0000256" key="1">
    <source>
        <dbReference type="ARBA" id="ARBA00023157"/>
    </source>
</evidence>
<dbReference type="OrthoDB" id="8949317at2759"/>
<feature type="transmembrane region" description="Helical" evidence="2">
    <location>
        <begin position="66"/>
        <end position="88"/>
    </location>
</feature>
<proteinExistence type="predicted"/>
<comment type="caution">
    <text evidence="3">The sequence shown here is derived from an EMBL/GenBank/DDBJ whole genome shotgun (WGS) entry which is preliminary data.</text>
</comment>
<dbReference type="InterPro" id="IPR018154">
    <property type="entry name" value="TLV/ENV_coat_polyprotein"/>
</dbReference>
<name>A0A7K9SU59_9PICI</name>
<evidence type="ECO:0000313" key="3">
    <source>
        <dbReference type="EMBL" id="NXI39418.1"/>
    </source>
</evidence>
<dbReference type="Proteomes" id="UP000566440">
    <property type="component" value="Unassembled WGS sequence"/>
</dbReference>
<evidence type="ECO:0000313" key="4">
    <source>
        <dbReference type="Proteomes" id="UP000566440"/>
    </source>
</evidence>
<dbReference type="EMBL" id="VWZX01004384">
    <property type="protein sequence ID" value="NXI39418.1"/>
    <property type="molecule type" value="Genomic_DNA"/>
</dbReference>
<dbReference type="AlphaFoldDB" id="A0A7K9SU59"/>